<dbReference type="GO" id="GO:0004852">
    <property type="term" value="F:uroporphyrinogen-III synthase activity"/>
    <property type="evidence" value="ECO:0007669"/>
    <property type="project" value="UniProtKB-UniRule"/>
</dbReference>
<evidence type="ECO:0000256" key="4">
    <source>
        <dbReference type="ARBA" id="ARBA00023239"/>
    </source>
</evidence>
<keyword evidence="4 9" id="KW-0456">Lyase</keyword>
<dbReference type="AlphaFoldDB" id="A0A0C2VKS8"/>
<accession>A0A0C2VKS8</accession>
<evidence type="ECO:0000256" key="1">
    <source>
        <dbReference type="ARBA" id="ARBA00004772"/>
    </source>
</evidence>
<feature type="domain" description="Tetrapyrrole biosynthesis uroporphyrinogen III synthase" evidence="10">
    <location>
        <begin position="26"/>
        <end position="254"/>
    </location>
</feature>
<sequence length="267" mass="30562">MGNEHLLQGLRILLTRPSQSAAKDEQLIKRRNGVPISIPLIQTSYVYSELENEILQRLEQYDWIVFTSQNTVEYMMQVLERYGRAEWLHQVNIAAIGQKTEERLQEHGFTASFMPSTFQADEFVNEFPFHTLKASSILFPQGNLARDIISASFRERGIPCTKWILYETTMPSGSCERLINHLMHDKLDILTFASPSAVMNFMLAIQDQPYIKEQLTSGHWTVACIGPTTKQAALAYELPVHIQPAVYTMSAMLEDIVSIYMKNVKEE</sequence>
<evidence type="ECO:0000313" key="11">
    <source>
        <dbReference type="EMBL" id="KIL44578.1"/>
    </source>
</evidence>
<dbReference type="InterPro" id="IPR003754">
    <property type="entry name" value="4pyrrol_synth_uPrphyn_synth"/>
</dbReference>
<dbReference type="PANTHER" id="PTHR38042:SF1">
    <property type="entry name" value="UROPORPHYRINOGEN-III SYNTHASE, CHLOROPLASTIC"/>
    <property type="match status" value="1"/>
</dbReference>
<dbReference type="Proteomes" id="UP000031938">
    <property type="component" value="Unassembled WGS sequence"/>
</dbReference>
<evidence type="ECO:0000256" key="8">
    <source>
        <dbReference type="ARBA" id="ARBA00048617"/>
    </source>
</evidence>
<dbReference type="STRING" id="889306.KP78_35420"/>
<dbReference type="UniPathway" id="UPA00251">
    <property type="reaction ID" value="UER00320"/>
</dbReference>
<evidence type="ECO:0000256" key="2">
    <source>
        <dbReference type="ARBA" id="ARBA00008133"/>
    </source>
</evidence>
<keyword evidence="5 9" id="KW-0627">Porphyrin biosynthesis</keyword>
<organism evidence="11 12">
    <name type="scientific">Jeotgalibacillus soli</name>
    <dbReference type="NCBI Taxonomy" id="889306"/>
    <lineage>
        <taxon>Bacteria</taxon>
        <taxon>Bacillati</taxon>
        <taxon>Bacillota</taxon>
        <taxon>Bacilli</taxon>
        <taxon>Bacillales</taxon>
        <taxon>Caryophanaceae</taxon>
        <taxon>Jeotgalibacillus</taxon>
    </lineage>
</organism>
<evidence type="ECO:0000259" key="10">
    <source>
        <dbReference type="Pfam" id="PF02602"/>
    </source>
</evidence>
<dbReference type="EC" id="4.2.1.75" evidence="3 9"/>
<evidence type="ECO:0000256" key="6">
    <source>
        <dbReference type="ARBA" id="ARBA00037589"/>
    </source>
</evidence>
<evidence type="ECO:0000313" key="12">
    <source>
        <dbReference type="Proteomes" id="UP000031938"/>
    </source>
</evidence>
<dbReference type="OrthoDB" id="9815856at2"/>
<dbReference type="PANTHER" id="PTHR38042">
    <property type="entry name" value="UROPORPHYRINOGEN-III SYNTHASE, CHLOROPLASTIC"/>
    <property type="match status" value="1"/>
</dbReference>
<dbReference type="GO" id="GO:0006782">
    <property type="term" value="P:protoporphyrinogen IX biosynthetic process"/>
    <property type="evidence" value="ECO:0007669"/>
    <property type="project" value="UniProtKB-UniRule"/>
</dbReference>
<dbReference type="SUPFAM" id="SSF69618">
    <property type="entry name" value="HemD-like"/>
    <property type="match status" value="1"/>
</dbReference>
<dbReference type="PATRIC" id="fig|889306.3.peg.3559"/>
<dbReference type="GO" id="GO:0006780">
    <property type="term" value="P:uroporphyrinogen III biosynthetic process"/>
    <property type="evidence" value="ECO:0007669"/>
    <property type="project" value="UniProtKB-UniRule"/>
</dbReference>
<dbReference type="EMBL" id="JXRP01000019">
    <property type="protein sequence ID" value="KIL44578.1"/>
    <property type="molecule type" value="Genomic_DNA"/>
</dbReference>
<dbReference type="Gene3D" id="3.40.50.10090">
    <property type="match status" value="2"/>
</dbReference>
<comment type="caution">
    <text evidence="11">The sequence shown here is derived from an EMBL/GenBank/DDBJ whole genome shotgun (WGS) entry which is preliminary data.</text>
</comment>
<name>A0A0C2VKS8_9BACL</name>
<comment type="catalytic activity">
    <reaction evidence="8 9">
        <text>hydroxymethylbilane = uroporphyrinogen III + H2O</text>
        <dbReference type="Rhea" id="RHEA:18965"/>
        <dbReference type="ChEBI" id="CHEBI:15377"/>
        <dbReference type="ChEBI" id="CHEBI:57308"/>
        <dbReference type="ChEBI" id="CHEBI:57845"/>
        <dbReference type="EC" id="4.2.1.75"/>
    </reaction>
</comment>
<evidence type="ECO:0000256" key="3">
    <source>
        <dbReference type="ARBA" id="ARBA00013109"/>
    </source>
</evidence>
<gene>
    <name evidence="11" type="ORF">KP78_35420</name>
</gene>
<keyword evidence="12" id="KW-1185">Reference proteome</keyword>
<dbReference type="Pfam" id="PF02602">
    <property type="entry name" value="HEM4"/>
    <property type="match status" value="1"/>
</dbReference>
<dbReference type="InterPro" id="IPR039793">
    <property type="entry name" value="UROS/Hem4"/>
</dbReference>
<proteinExistence type="inferred from homology"/>
<evidence type="ECO:0000256" key="7">
    <source>
        <dbReference type="ARBA" id="ARBA00040167"/>
    </source>
</evidence>
<comment type="pathway">
    <text evidence="1 9">Porphyrin-containing compound metabolism; protoporphyrin-IX biosynthesis; coproporphyrinogen-III from 5-aminolevulinate: step 3/4.</text>
</comment>
<evidence type="ECO:0000256" key="9">
    <source>
        <dbReference type="RuleBase" id="RU366031"/>
    </source>
</evidence>
<dbReference type="InterPro" id="IPR036108">
    <property type="entry name" value="4pyrrol_syn_uPrphyn_synt_sf"/>
</dbReference>
<dbReference type="CDD" id="cd06578">
    <property type="entry name" value="HemD"/>
    <property type="match status" value="1"/>
</dbReference>
<comment type="similarity">
    <text evidence="2 9">Belongs to the uroporphyrinogen-III synthase family.</text>
</comment>
<protein>
    <recommendedName>
        <fullName evidence="7 9">Uroporphyrinogen-III synthase</fullName>
        <ecNumber evidence="3 9">4.2.1.75</ecNumber>
    </recommendedName>
</protein>
<evidence type="ECO:0000256" key="5">
    <source>
        <dbReference type="ARBA" id="ARBA00023244"/>
    </source>
</evidence>
<reference evidence="11 12" key="1">
    <citation type="submission" date="2015-01" db="EMBL/GenBank/DDBJ databases">
        <title>Genome sequencing of Jeotgalibacillus soli.</title>
        <authorList>
            <person name="Goh K.M."/>
            <person name="Chan K.-G."/>
            <person name="Yaakop A.S."/>
            <person name="Ee R."/>
            <person name="Gan H.M."/>
            <person name="Chan C.S."/>
        </authorList>
    </citation>
    <scope>NUCLEOTIDE SEQUENCE [LARGE SCALE GENOMIC DNA]</scope>
    <source>
        <strain evidence="11 12">P9</strain>
    </source>
</reference>
<dbReference type="RefSeq" id="WP_052474895.1">
    <property type="nucleotide sequence ID" value="NZ_JXRP01000019.1"/>
</dbReference>
<comment type="function">
    <text evidence="6 9">Catalyzes cyclization of the linear tetrapyrrole, hydroxymethylbilane, to the macrocyclic uroporphyrinogen III.</text>
</comment>